<keyword evidence="1" id="KW-0670">Pyruvate</keyword>
<proteinExistence type="predicted"/>
<dbReference type="OrthoDB" id="9780430at2"/>
<dbReference type="InterPro" id="IPR039556">
    <property type="entry name" value="ICL/PEPM"/>
</dbReference>
<sequence>MKNNSHPKFSKFKELHHQNLPFFLPNAHDAFSAKIFENLGFPAVGTTSAGIAASLGYSDGEILPYEQMLNKINEIANAVSIPVSADIEGGYENQGVTEKDIAHDIPKTGAIAINIEDGSSDGGLISMERKMEQIHLIKKYSHSFNNPIFVNARTDVYWLNVVEGKTKLNDAINRSKNYISSGADCIFVPKICDLHEIKVLVETVGVPVNILQTKELPTDVASSGVARISTGSGPFRAIARLLKEIGEELKKNDSFDTLHSGITYNAMISMIKEKPPGSF</sequence>
<dbReference type="InterPro" id="IPR015813">
    <property type="entry name" value="Pyrv/PenolPyrv_kinase-like_dom"/>
</dbReference>
<accession>A0A428MWV3</accession>
<protein>
    <submittedName>
        <fullName evidence="1">Isocitrate lyase/phosphoenolpyruvate mutase family protein</fullName>
    </submittedName>
</protein>
<evidence type="ECO:0000313" key="2">
    <source>
        <dbReference type="Proteomes" id="UP000275076"/>
    </source>
</evidence>
<comment type="caution">
    <text evidence="1">The sequence shown here is derived from an EMBL/GenBank/DDBJ whole genome shotgun (WGS) entry which is preliminary data.</text>
</comment>
<gene>
    <name evidence="1" type="ORF">D7Z54_24965</name>
</gene>
<keyword evidence="1" id="KW-0456">Lyase</keyword>
<evidence type="ECO:0000313" key="1">
    <source>
        <dbReference type="EMBL" id="RSL30617.1"/>
    </source>
</evidence>
<dbReference type="GO" id="GO:0016829">
    <property type="term" value="F:lyase activity"/>
    <property type="evidence" value="ECO:0007669"/>
    <property type="project" value="UniProtKB-KW"/>
</dbReference>
<dbReference type="Gene3D" id="3.20.20.60">
    <property type="entry name" value="Phosphoenolpyruvate-binding domains"/>
    <property type="match status" value="1"/>
</dbReference>
<name>A0A428MWV3_9BACI</name>
<dbReference type="Pfam" id="PF13714">
    <property type="entry name" value="PEP_mutase"/>
    <property type="match status" value="1"/>
</dbReference>
<dbReference type="RefSeq" id="WP_125560216.1">
    <property type="nucleotide sequence ID" value="NZ_RBVX01000034.1"/>
</dbReference>
<organism evidence="1 2">
    <name type="scientific">Salibacterium salarium</name>
    <dbReference type="NCBI Taxonomy" id="284579"/>
    <lineage>
        <taxon>Bacteria</taxon>
        <taxon>Bacillati</taxon>
        <taxon>Bacillota</taxon>
        <taxon>Bacilli</taxon>
        <taxon>Bacillales</taxon>
        <taxon>Bacillaceae</taxon>
    </lineage>
</organism>
<dbReference type="Proteomes" id="UP000275076">
    <property type="component" value="Unassembled WGS sequence"/>
</dbReference>
<dbReference type="AlphaFoldDB" id="A0A428MWV3"/>
<dbReference type="SUPFAM" id="SSF51621">
    <property type="entry name" value="Phosphoenolpyruvate/pyruvate domain"/>
    <property type="match status" value="1"/>
</dbReference>
<reference evidence="1 2" key="1">
    <citation type="submission" date="2018-10" db="EMBL/GenBank/DDBJ databases">
        <title>Draft genome sequence of Bacillus salarius IM0101, isolated from a hypersaline soil in Inner Mongolia, China.</title>
        <authorList>
            <person name="Yamprayoonswat W."/>
            <person name="Boonvisut S."/>
            <person name="Jumpathong W."/>
            <person name="Sittihan S."/>
            <person name="Ruangsuj P."/>
            <person name="Wanthongcharoen S."/>
            <person name="Thongpramul N."/>
            <person name="Pimmason S."/>
            <person name="Yu B."/>
            <person name="Yasawong M."/>
        </authorList>
    </citation>
    <scope>NUCLEOTIDE SEQUENCE [LARGE SCALE GENOMIC DNA]</scope>
    <source>
        <strain evidence="1 2">IM0101</strain>
    </source>
</reference>
<dbReference type="EMBL" id="RBVX01000034">
    <property type="protein sequence ID" value="RSL30617.1"/>
    <property type="molecule type" value="Genomic_DNA"/>
</dbReference>
<dbReference type="PANTHER" id="PTHR42905">
    <property type="entry name" value="PHOSPHOENOLPYRUVATE CARBOXYLASE"/>
    <property type="match status" value="1"/>
</dbReference>
<dbReference type="PANTHER" id="PTHR42905:SF16">
    <property type="entry name" value="CARBOXYPHOSPHONOENOLPYRUVATE PHOSPHONOMUTASE-LIKE PROTEIN (AFU_ORTHOLOGUE AFUA_5G07230)"/>
    <property type="match status" value="1"/>
</dbReference>
<dbReference type="InterPro" id="IPR040442">
    <property type="entry name" value="Pyrv_kinase-like_dom_sf"/>
</dbReference>
<dbReference type="CDD" id="cd00377">
    <property type="entry name" value="ICL_PEPM"/>
    <property type="match status" value="1"/>
</dbReference>
<keyword evidence="2" id="KW-1185">Reference proteome</keyword>